<gene>
    <name evidence="2" type="ORF">QLS71_014095</name>
</gene>
<dbReference type="AlphaFoldDB" id="A0AAU7EF13"/>
<name>A0AAU7EF13_9FLAO</name>
<dbReference type="PROSITE" id="PS50007">
    <property type="entry name" value="PIPLC_X_DOMAIN"/>
    <property type="match status" value="1"/>
</dbReference>
<dbReference type="InterPro" id="IPR032075">
    <property type="entry name" value="PI-PLC-C1"/>
</dbReference>
<proteinExistence type="predicted"/>
<dbReference type="InterPro" id="IPR051057">
    <property type="entry name" value="PI-PLC_domain"/>
</dbReference>
<dbReference type="RefSeq" id="WP_308993916.1">
    <property type="nucleotide sequence ID" value="NZ_CP155618.1"/>
</dbReference>
<reference evidence="2" key="1">
    <citation type="submission" date="2024-04" db="EMBL/GenBank/DDBJ databases">
        <title>Mariniflexile litorale, isolated from the shallow sediments of the Sea of Japan.</title>
        <authorList>
            <person name="Romanenko L."/>
            <person name="Isaeva M."/>
        </authorList>
    </citation>
    <scope>NUCLEOTIDE SEQUENCE [LARGE SCALE GENOMIC DNA]</scope>
    <source>
        <strain evidence="2">KMM 9835</strain>
    </source>
</reference>
<dbReference type="GO" id="GO:0008081">
    <property type="term" value="F:phosphoric diester hydrolase activity"/>
    <property type="evidence" value="ECO:0007669"/>
    <property type="project" value="InterPro"/>
</dbReference>
<dbReference type="PANTHER" id="PTHR13593:SF140">
    <property type="entry name" value="PLC-LIKE PHOSPHODIESTERASE"/>
    <property type="match status" value="1"/>
</dbReference>
<dbReference type="Proteomes" id="UP001224325">
    <property type="component" value="Chromosome"/>
</dbReference>
<evidence type="ECO:0000313" key="2">
    <source>
        <dbReference type="EMBL" id="XBL13446.1"/>
    </source>
</evidence>
<accession>A0AAU7EF13</accession>
<evidence type="ECO:0000313" key="3">
    <source>
        <dbReference type="Proteomes" id="UP001224325"/>
    </source>
</evidence>
<dbReference type="EMBL" id="CP155618">
    <property type="protein sequence ID" value="XBL13446.1"/>
    <property type="molecule type" value="Genomic_DNA"/>
</dbReference>
<dbReference type="InterPro" id="IPR017946">
    <property type="entry name" value="PLC-like_Pdiesterase_TIM-brl"/>
</dbReference>
<sequence length="353" mass="40541">MMYYRFALILFLMFSYGSAQQDTLRINQLQVIGSHNSYKKAINPKLFDYLTEKDSTNRMYALQYQHIPILQQLDMGLRNLELDVYADAEGGRFAHPKGLDLVKDQPSYDLEGKMNIPGFKMFHVMDIDFRSEYDLFSDCLDDLKKWSEAHPNHEPIFITLEPKEDKANMFGTAAEPFTTMVYDELDATITKHLGKEHLITPDDVRGHYSTLEKAVLHNNWPAVKDVKGKFLFILDADDEKQAFYVKNHPSLNSRVLFINAKAGTPEAATMILNNPKDENIPNLVQKGYIIRTRADANTIQARSNDYTHFEAAKNSGAQIITTDYYVPSKLFKSDYHVSFENKTFVRKNPVTAK</sequence>
<dbReference type="KEGG" id="mlil:QLS71_014095"/>
<feature type="chain" id="PRO_5043358119" evidence="1">
    <location>
        <begin position="22"/>
        <end position="353"/>
    </location>
</feature>
<protein>
    <submittedName>
        <fullName evidence="2">Phosphatidylinositol-specific phospholipase C1-like protein</fullName>
    </submittedName>
</protein>
<dbReference type="SUPFAM" id="SSF51695">
    <property type="entry name" value="PLC-like phosphodiesterases"/>
    <property type="match status" value="1"/>
</dbReference>
<evidence type="ECO:0000256" key="1">
    <source>
        <dbReference type="SAM" id="SignalP"/>
    </source>
</evidence>
<dbReference type="PANTHER" id="PTHR13593">
    <property type="match status" value="1"/>
</dbReference>
<dbReference type="GO" id="GO:0006629">
    <property type="term" value="P:lipid metabolic process"/>
    <property type="evidence" value="ECO:0007669"/>
    <property type="project" value="InterPro"/>
</dbReference>
<dbReference type="Pfam" id="PF16670">
    <property type="entry name" value="PI-PLC-C1"/>
    <property type="match status" value="1"/>
</dbReference>
<keyword evidence="1" id="KW-0732">Signal</keyword>
<dbReference type="Gene3D" id="3.20.20.190">
    <property type="entry name" value="Phosphatidylinositol (PI) phosphodiesterase"/>
    <property type="match status" value="1"/>
</dbReference>
<feature type="signal peptide" evidence="1">
    <location>
        <begin position="1"/>
        <end position="21"/>
    </location>
</feature>
<organism evidence="2 3">
    <name type="scientific">Mariniflexile litorale</name>
    <dbReference type="NCBI Taxonomy" id="3045158"/>
    <lineage>
        <taxon>Bacteria</taxon>
        <taxon>Pseudomonadati</taxon>
        <taxon>Bacteroidota</taxon>
        <taxon>Flavobacteriia</taxon>
        <taxon>Flavobacteriales</taxon>
        <taxon>Flavobacteriaceae</taxon>
        <taxon>Mariniflexile</taxon>
    </lineage>
</organism>
<keyword evidence="3" id="KW-1185">Reference proteome</keyword>
<dbReference type="CDD" id="cd08589">
    <property type="entry name" value="PI-PLCc_SaPLC1_like"/>
    <property type="match status" value="1"/>
</dbReference>